<dbReference type="InterPro" id="IPR046341">
    <property type="entry name" value="SET_dom_sf"/>
</dbReference>
<dbReference type="EMBL" id="CAXLJM020000092">
    <property type="protein sequence ID" value="CAL8132532.1"/>
    <property type="molecule type" value="Genomic_DNA"/>
</dbReference>
<accession>A0ABP1RPV8</accession>
<gene>
    <name evidence="15" type="ORF">ODALV1_LOCUS24645</name>
</gene>
<keyword evidence="11" id="KW-0539">Nucleus</keyword>
<feature type="domain" description="SET" evidence="14">
    <location>
        <begin position="146"/>
        <end position="267"/>
    </location>
</feature>
<evidence type="ECO:0000256" key="7">
    <source>
        <dbReference type="ARBA" id="ARBA00022691"/>
    </source>
</evidence>
<feature type="compositionally biased region" description="Polar residues" evidence="13">
    <location>
        <begin position="92"/>
        <end position="106"/>
    </location>
</feature>
<keyword evidence="7" id="KW-0949">S-adenosyl-L-methionine</keyword>
<feature type="compositionally biased region" description="Basic and acidic residues" evidence="13">
    <location>
        <begin position="37"/>
        <end position="50"/>
    </location>
</feature>
<dbReference type="Proteomes" id="UP001642540">
    <property type="component" value="Unassembled WGS sequence"/>
</dbReference>
<reference evidence="15 16" key="1">
    <citation type="submission" date="2024-08" db="EMBL/GenBank/DDBJ databases">
        <authorList>
            <person name="Cucini C."/>
            <person name="Frati F."/>
        </authorList>
    </citation>
    <scope>NUCLEOTIDE SEQUENCE [LARGE SCALE GENOMIC DNA]</scope>
</reference>
<keyword evidence="6" id="KW-0808">Transferase</keyword>
<dbReference type="CDD" id="cd10528">
    <property type="entry name" value="SET_SETD8"/>
    <property type="match status" value="1"/>
</dbReference>
<keyword evidence="5" id="KW-0489">Methyltransferase</keyword>
<evidence type="ECO:0000256" key="6">
    <source>
        <dbReference type="ARBA" id="ARBA00022679"/>
    </source>
</evidence>
<evidence type="ECO:0000256" key="5">
    <source>
        <dbReference type="ARBA" id="ARBA00022603"/>
    </source>
</evidence>
<evidence type="ECO:0000313" key="15">
    <source>
        <dbReference type="EMBL" id="CAL8132532.1"/>
    </source>
</evidence>
<comment type="subcellular location">
    <subcellularLocation>
        <location evidence="2">Chromosome</location>
    </subcellularLocation>
    <subcellularLocation>
        <location evidence="1">Nucleus</location>
    </subcellularLocation>
</comment>
<evidence type="ECO:0000259" key="14">
    <source>
        <dbReference type="PROSITE" id="PS50280"/>
    </source>
</evidence>
<feature type="region of interest" description="Disordered" evidence="13">
    <location>
        <begin position="1"/>
        <end position="112"/>
    </location>
</feature>
<evidence type="ECO:0000256" key="11">
    <source>
        <dbReference type="ARBA" id="ARBA00023242"/>
    </source>
</evidence>
<keyword evidence="8" id="KW-0156">Chromatin regulator</keyword>
<evidence type="ECO:0000256" key="8">
    <source>
        <dbReference type="ARBA" id="ARBA00022853"/>
    </source>
</evidence>
<dbReference type="InterPro" id="IPR047266">
    <property type="entry name" value="KMT5A-like_SET"/>
</dbReference>
<dbReference type="EC" id="2.1.1.361" evidence="3"/>
<dbReference type="SUPFAM" id="SSF82199">
    <property type="entry name" value="SET domain"/>
    <property type="match status" value="1"/>
</dbReference>
<dbReference type="PROSITE" id="PS51571">
    <property type="entry name" value="SAM_MT43_PR_SET"/>
    <property type="match status" value="1"/>
</dbReference>
<keyword evidence="4" id="KW-0158">Chromosome</keyword>
<sequence>MGSNRRLLTLKNYAESASEEDSYSSPPPSPPSSTCSPEKEPDLQDKRSLKDVNLPNITRSSPPHKIQSLDEKSNRLNENYVVTPTPPPNIKAISSRQTNSKSSGESKQPKLTDYFVQRRSNRKTKEALNNEKHQLLAKLIIDGTQDGLKVNRFGDKGRGVVASKRFLHNEFVVEYHGELLSIEEASAREDKYAKDSETGCYMYYFQHNGQQYCVDATKESDRLGRLINHSRNGNLVTKVVEVKGSPRLILIAKRDIKVGEELSYDYGDRSQEALRNHPWLAY</sequence>
<keyword evidence="9" id="KW-0805">Transcription regulation</keyword>
<evidence type="ECO:0000256" key="1">
    <source>
        <dbReference type="ARBA" id="ARBA00004123"/>
    </source>
</evidence>
<dbReference type="InterPro" id="IPR001214">
    <property type="entry name" value="SET_dom"/>
</dbReference>
<dbReference type="PANTHER" id="PTHR46167:SF1">
    <property type="entry name" value="N-LYSINE METHYLTRANSFERASE KMT5A"/>
    <property type="match status" value="1"/>
</dbReference>
<evidence type="ECO:0000256" key="3">
    <source>
        <dbReference type="ARBA" id="ARBA00012187"/>
    </source>
</evidence>
<dbReference type="Gene3D" id="2.170.270.10">
    <property type="entry name" value="SET domain"/>
    <property type="match status" value="1"/>
</dbReference>
<evidence type="ECO:0000256" key="4">
    <source>
        <dbReference type="ARBA" id="ARBA00022454"/>
    </source>
</evidence>
<dbReference type="InterPro" id="IPR051760">
    <property type="entry name" value="KMT5A"/>
</dbReference>
<dbReference type="Pfam" id="PF00856">
    <property type="entry name" value="SET"/>
    <property type="match status" value="1"/>
</dbReference>
<proteinExistence type="predicted"/>
<keyword evidence="10" id="KW-0804">Transcription</keyword>
<dbReference type="PANTHER" id="PTHR46167">
    <property type="entry name" value="N-LYSINE METHYLTRANSFERASE KMT5A"/>
    <property type="match status" value="1"/>
</dbReference>
<comment type="caution">
    <text evidence="15">The sequence shown here is derived from an EMBL/GenBank/DDBJ whole genome shotgun (WGS) entry which is preliminary data.</text>
</comment>
<dbReference type="SMART" id="SM00317">
    <property type="entry name" value="SET"/>
    <property type="match status" value="1"/>
</dbReference>
<evidence type="ECO:0000313" key="16">
    <source>
        <dbReference type="Proteomes" id="UP001642540"/>
    </source>
</evidence>
<comment type="catalytic activity">
    <reaction evidence="12">
        <text>L-lysyl(20)-[histone H4] + S-adenosyl-L-methionine = N(6)-methyl-L-lysyl(20)-[histone H4] + S-adenosyl-L-homocysteine + H(+)</text>
        <dbReference type="Rhea" id="RHEA:60344"/>
        <dbReference type="Rhea" id="RHEA-COMP:15554"/>
        <dbReference type="Rhea" id="RHEA-COMP:15555"/>
        <dbReference type="ChEBI" id="CHEBI:15378"/>
        <dbReference type="ChEBI" id="CHEBI:29969"/>
        <dbReference type="ChEBI" id="CHEBI:57856"/>
        <dbReference type="ChEBI" id="CHEBI:59789"/>
        <dbReference type="ChEBI" id="CHEBI:61929"/>
        <dbReference type="EC" id="2.1.1.361"/>
    </reaction>
</comment>
<evidence type="ECO:0000256" key="13">
    <source>
        <dbReference type="SAM" id="MobiDB-lite"/>
    </source>
</evidence>
<protein>
    <recommendedName>
        <fullName evidence="3">[histone H4]-lysine(20) N-methyltransferase</fullName>
        <ecNumber evidence="3">2.1.1.361</ecNumber>
    </recommendedName>
</protein>
<organism evidence="15 16">
    <name type="scientific">Orchesella dallaii</name>
    <dbReference type="NCBI Taxonomy" id="48710"/>
    <lineage>
        <taxon>Eukaryota</taxon>
        <taxon>Metazoa</taxon>
        <taxon>Ecdysozoa</taxon>
        <taxon>Arthropoda</taxon>
        <taxon>Hexapoda</taxon>
        <taxon>Collembola</taxon>
        <taxon>Entomobryomorpha</taxon>
        <taxon>Entomobryoidea</taxon>
        <taxon>Orchesellidae</taxon>
        <taxon>Orchesellinae</taxon>
        <taxon>Orchesella</taxon>
    </lineage>
</organism>
<evidence type="ECO:0000256" key="12">
    <source>
        <dbReference type="ARBA" id="ARBA00047784"/>
    </source>
</evidence>
<dbReference type="InterPro" id="IPR016858">
    <property type="entry name" value="KMT5A-like"/>
</dbReference>
<evidence type="ECO:0000256" key="9">
    <source>
        <dbReference type="ARBA" id="ARBA00023015"/>
    </source>
</evidence>
<dbReference type="PROSITE" id="PS50280">
    <property type="entry name" value="SET"/>
    <property type="match status" value="1"/>
</dbReference>
<name>A0ABP1RPV8_9HEXA</name>
<evidence type="ECO:0000256" key="10">
    <source>
        <dbReference type="ARBA" id="ARBA00023163"/>
    </source>
</evidence>
<evidence type="ECO:0000256" key="2">
    <source>
        <dbReference type="ARBA" id="ARBA00004286"/>
    </source>
</evidence>
<keyword evidence="16" id="KW-1185">Reference proteome</keyword>